<dbReference type="PANTHER" id="PTHR30521">
    <property type="entry name" value="DEFERROCHELATASE/PEROXIDASE"/>
    <property type="match status" value="1"/>
</dbReference>
<evidence type="ECO:0000256" key="3">
    <source>
        <dbReference type="ARBA" id="ARBA00022723"/>
    </source>
</evidence>
<evidence type="ECO:0000313" key="7">
    <source>
        <dbReference type="EMBL" id="CEJ92594.1"/>
    </source>
</evidence>
<organism evidence="7 8">
    <name type="scientific">[Torrubiella] hemipterigena</name>
    <dbReference type="NCBI Taxonomy" id="1531966"/>
    <lineage>
        <taxon>Eukaryota</taxon>
        <taxon>Fungi</taxon>
        <taxon>Dikarya</taxon>
        <taxon>Ascomycota</taxon>
        <taxon>Pezizomycotina</taxon>
        <taxon>Sordariomycetes</taxon>
        <taxon>Hypocreomycetidae</taxon>
        <taxon>Hypocreales</taxon>
        <taxon>Clavicipitaceae</taxon>
        <taxon>Clavicipitaceae incertae sedis</taxon>
        <taxon>'Torrubiella' clade</taxon>
    </lineage>
</organism>
<evidence type="ECO:0000256" key="1">
    <source>
        <dbReference type="ARBA" id="ARBA00001970"/>
    </source>
</evidence>
<dbReference type="OrthoDB" id="4159781at2759"/>
<dbReference type="SUPFAM" id="SSF54909">
    <property type="entry name" value="Dimeric alpha+beta barrel"/>
    <property type="match status" value="1"/>
</dbReference>
<dbReference type="PROSITE" id="PS51404">
    <property type="entry name" value="DYP_PEROXIDASE"/>
    <property type="match status" value="1"/>
</dbReference>
<dbReference type="Pfam" id="PF20628">
    <property type="entry name" value="Dyp_perox_C"/>
    <property type="match status" value="1"/>
</dbReference>
<comment type="cofactor">
    <cofactor evidence="1">
        <name>heme b</name>
        <dbReference type="ChEBI" id="CHEBI:60344"/>
    </cofactor>
</comment>
<evidence type="ECO:0000256" key="5">
    <source>
        <dbReference type="ARBA" id="ARBA00023004"/>
    </source>
</evidence>
<dbReference type="AlphaFoldDB" id="A0A0A1TCS8"/>
<dbReference type="HOGENOM" id="CLU_108397_0_0_1"/>
<evidence type="ECO:0000256" key="2">
    <source>
        <dbReference type="ARBA" id="ARBA00022559"/>
    </source>
</evidence>
<dbReference type="InterPro" id="IPR006314">
    <property type="entry name" value="Dyp_peroxidase"/>
</dbReference>
<dbReference type="GO" id="GO:0005829">
    <property type="term" value="C:cytosol"/>
    <property type="evidence" value="ECO:0007669"/>
    <property type="project" value="TreeGrafter"/>
</dbReference>
<dbReference type="EMBL" id="CDHN01000004">
    <property type="protein sequence ID" value="CEJ92594.1"/>
    <property type="molecule type" value="Genomic_DNA"/>
</dbReference>
<proteinExistence type="predicted"/>
<dbReference type="NCBIfam" id="TIGR01413">
    <property type="entry name" value="Dyp_perox_fam"/>
    <property type="match status" value="1"/>
</dbReference>
<dbReference type="GO" id="GO:0020037">
    <property type="term" value="F:heme binding"/>
    <property type="evidence" value="ECO:0007669"/>
    <property type="project" value="InterPro"/>
</dbReference>
<protein>
    <recommendedName>
        <fullName evidence="6">Dyp-type peroxidase C-terminal domain-containing protein</fullName>
    </recommendedName>
</protein>
<dbReference type="PANTHER" id="PTHR30521:SF0">
    <property type="entry name" value="DYP-TYPE PEROXIDASE FAMILY PROTEIN"/>
    <property type="match status" value="1"/>
</dbReference>
<keyword evidence="3" id="KW-0479">Metal-binding</keyword>
<feature type="domain" description="Dyp-type peroxidase C-terminal" evidence="6">
    <location>
        <begin position="31"/>
        <end position="195"/>
    </location>
</feature>
<accession>A0A0A1TCS8</accession>
<keyword evidence="5" id="KW-0408">Iron</keyword>
<dbReference type="GO" id="GO:0004601">
    <property type="term" value="F:peroxidase activity"/>
    <property type="evidence" value="ECO:0007669"/>
    <property type="project" value="UniProtKB-KW"/>
</dbReference>
<dbReference type="InterPro" id="IPR048328">
    <property type="entry name" value="Dyp_perox_C"/>
</dbReference>
<dbReference type="Proteomes" id="UP000039046">
    <property type="component" value="Unassembled WGS sequence"/>
</dbReference>
<keyword evidence="4" id="KW-0560">Oxidoreductase</keyword>
<evidence type="ECO:0000313" key="8">
    <source>
        <dbReference type="Proteomes" id="UP000039046"/>
    </source>
</evidence>
<keyword evidence="2" id="KW-0575">Peroxidase</keyword>
<dbReference type="STRING" id="1531966.A0A0A1TCS8"/>
<evidence type="ECO:0000259" key="6">
    <source>
        <dbReference type="Pfam" id="PF20628"/>
    </source>
</evidence>
<keyword evidence="8" id="KW-1185">Reference proteome</keyword>
<reference evidence="7 8" key="1">
    <citation type="journal article" date="2015" name="Genome Announc.">
        <title>Draft Genome Sequence and Gene Annotation of the Entomopathogenic Fungus Verticillium hemipterigenum.</title>
        <authorList>
            <person name="Horn F."/>
            <person name="Habel A."/>
            <person name="Scharf D.H."/>
            <person name="Dworschak J."/>
            <person name="Brakhage A.A."/>
            <person name="Guthke R."/>
            <person name="Hertweck C."/>
            <person name="Linde J."/>
        </authorList>
    </citation>
    <scope>NUCLEOTIDE SEQUENCE [LARGE SCALE GENOMIC DNA]</scope>
</reference>
<name>A0A0A1TCS8_9HYPO</name>
<gene>
    <name evidence="7" type="ORF">VHEMI08237</name>
</gene>
<evidence type="ECO:0000256" key="4">
    <source>
        <dbReference type="ARBA" id="ARBA00023002"/>
    </source>
</evidence>
<sequence length="203" mass="22732">MVFEFERQLLDFLGESISTEDETVGFRYFDGRDLLGFVDGTANPDAQDLNKTVCISAEDDPAAAGGCYIVVQKYVHDMGSWAKLSTEEQQNVIGRAKFDNIELSDAPASQQKAHKTLATVVNKYGEECEILRDNMPFGNPGQRVFGTYFIGYCKDLWVIEKMLERMFIGDPPGKYDKILDYSKAVTGAIFYAPPARVLQLLDN</sequence>
<dbReference type="GO" id="GO:0046872">
    <property type="term" value="F:metal ion binding"/>
    <property type="evidence" value="ECO:0007669"/>
    <property type="project" value="UniProtKB-KW"/>
</dbReference>
<dbReference type="InterPro" id="IPR011008">
    <property type="entry name" value="Dimeric_a/b-barrel"/>
</dbReference>